<organism evidence="10 11">
    <name type="scientific">Slackia exigua (strain ATCC 700122 / DSM 15923 / CIP 105133 / JCM 11022 / KCTC 5966 / S-7)</name>
    <dbReference type="NCBI Taxonomy" id="649764"/>
    <lineage>
        <taxon>Bacteria</taxon>
        <taxon>Bacillati</taxon>
        <taxon>Actinomycetota</taxon>
        <taxon>Coriobacteriia</taxon>
        <taxon>Eggerthellales</taxon>
        <taxon>Eggerthellaceae</taxon>
        <taxon>Slackia</taxon>
    </lineage>
</organism>
<reference evidence="10" key="1">
    <citation type="submission" date="2009-10" db="EMBL/GenBank/DDBJ databases">
        <authorList>
            <person name="Weinstock G."/>
            <person name="Sodergren E."/>
            <person name="Clifton S."/>
            <person name="Fulton L."/>
            <person name="Fulton B."/>
            <person name="Courtney L."/>
            <person name="Fronick C."/>
            <person name="Harrison M."/>
            <person name="Strong C."/>
            <person name="Farmer C."/>
            <person name="Delahaunty K."/>
            <person name="Markovic C."/>
            <person name="Hall O."/>
            <person name="Minx P."/>
            <person name="Tomlinson C."/>
            <person name="Mitreva M."/>
            <person name="Nelson J."/>
            <person name="Hou S."/>
            <person name="Wollam A."/>
            <person name="Pepin K.H."/>
            <person name="Johnson M."/>
            <person name="Bhonagiri V."/>
            <person name="Nash W.E."/>
            <person name="Warren W."/>
            <person name="Chinwalla A."/>
            <person name="Mardis E.R."/>
            <person name="Wilson R.K."/>
        </authorList>
    </citation>
    <scope>NUCLEOTIDE SEQUENCE [LARGE SCALE GENOMIC DNA]</scope>
    <source>
        <strain evidence="10">ATCC 700122</strain>
    </source>
</reference>
<evidence type="ECO:0000256" key="5">
    <source>
        <dbReference type="ARBA" id="ARBA00022898"/>
    </source>
</evidence>
<dbReference type="EMBL" id="ACUX02000004">
    <property type="protein sequence ID" value="EEZ62028.1"/>
    <property type="molecule type" value="Genomic_DNA"/>
</dbReference>
<dbReference type="AlphaFoldDB" id="D0WE90"/>
<proteinExistence type="inferred from homology"/>
<keyword evidence="10" id="KW-0032">Aminotransferase</keyword>
<dbReference type="eggNOG" id="COG1104">
    <property type="taxonomic scope" value="Bacteria"/>
</dbReference>
<dbReference type="Gene3D" id="3.90.1150.10">
    <property type="entry name" value="Aspartate Aminotransferase, domain 1"/>
    <property type="match status" value="1"/>
</dbReference>
<dbReference type="GO" id="GO:0008483">
    <property type="term" value="F:transaminase activity"/>
    <property type="evidence" value="ECO:0007669"/>
    <property type="project" value="UniProtKB-KW"/>
</dbReference>
<evidence type="ECO:0000256" key="6">
    <source>
        <dbReference type="ARBA" id="ARBA00023004"/>
    </source>
</evidence>
<evidence type="ECO:0000256" key="8">
    <source>
        <dbReference type="ARBA" id="ARBA00050776"/>
    </source>
</evidence>
<dbReference type="Gene3D" id="3.40.640.10">
    <property type="entry name" value="Type I PLP-dependent aspartate aminotransferase-like (Major domain)"/>
    <property type="match status" value="1"/>
</dbReference>
<dbReference type="PANTHER" id="PTHR11601">
    <property type="entry name" value="CYSTEINE DESULFURYLASE FAMILY MEMBER"/>
    <property type="match status" value="1"/>
</dbReference>
<feature type="domain" description="Aminotransferase class V" evidence="9">
    <location>
        <begin position="5"/>
        <end position="381"/>
    </location>
</feature>
<gene>
    <name evidence="10" type="ORF">HMPREF0762_00115</name>
</gene>
<dbReference type="InterPro" id="IPR015421">
    <property type="entry name" value="PyrdxlP-dep_Trfase_major"/>
</dbReference>
<dbReference type="FunFam" id="3.40.640.10:FF:000084">
    <property type="entry name" value="IscS-like cysteine desulfurase"/>
    <property type="match status" value="1"/>
</dbReference>
<dbReference type="GO" id="GO:0051536">
    <property type="term" value="F:iron-sulfur cluster binding"/>
    <property type="evidence" value="ECO:0007669"/>
    <property type="project" value="UniProtKB-KW"/>
</dbReference>
<keyword evidence="11" id="KW-1185">Reference proteome</keyword>
<dbReference type="PIRSF" id="PIRSF005572">
    <property type="entry name" value="NifS"/>
    <property type="match status" value="1"/>
</dbReference>
<dbReference type="PANTHER" id="PTHR11601:SF34">
    <property type="entry name" value="CYSTEINE DESULFURASE"/>
    <property type="match status" value="1"/>
</dbReference>
<protein>
    <submittedName>
        <fullName evidence="10">Aminotransferase, class V</fullName>
    </submittedName>
</protein>
<evidence type="ECO:0000256" key="3">
    <source>
        <dbReference type="ARBA" id="ARBA00022679"/>
    </source>
</evidence>
<comment type="caution">
    <text evidence="10">The sequence shown here is derived from an EMBL/GenBank/DDBJ whole genome shotgun (WGS) entry which is preliminary data.</text>
</comment>
<sequence>MRAMTYLDYAATAPLVSEARAAMEPFIADAGYLFGNANSLHQTGRDAFALLEDLRVSLARTLGARRPDEIVFTSGATESDNAALIGIALGMREERRLAGRATSGRVAMSRIEHHAVLNCDRMLRALGFDVSFVDNDAAGRISPEALERVMDDDVVLVSIMMANNEVGTVQPIAGLARVARTHGARFHTDAVQAFGKLPVDVDALGADALSLSAHKVGGPKGQGILYLRTGTPFVAYLAGGGQERGLRSGTQDVMGIAGSVAAFAQAAAHADAEGSRLALLRDAAYARLSAVPGVTPTLASATGPGFLPNIVNVCVHGWESQSLVLRLDMRGFSVSGGSACSSNSLSPSHVLSACGIDGKRAQGSLRLSFGSDTTIEDVEAVAQALEDIVSAGDR</sequence>
<dbReference type="InterPro" id="IPR016454">
    <property type="entry name" value="Cysteine_dSase"/>
</dbReference>
<comment type="catalytic activity">
    <reaction evidence="8">
        <text>(sulfur carrier)-H + L-cysteine = (sulfur carrier)-SH + L-alanine</text>
        <dbReference type="Rhea" id="RHEA:43892"/>
        <dbReference type="Rhea" id="RHEA-COMP:14737"/>
        <dbReference type="Rhea" id="RHEA-COMP:14739"/>
        <dbReference type="ChEBI" id="CHEBI:29917"/>
        <dbReference type="ChEBI" id="CHEBI:35235"/>
        <dbReference type="ChEBI" id="CHEBI:57972"/>
        <dbReference type="ChEBI" id="CHEBI:64428"/>
        <dbReference type="EC" id="2.8.1.7"/>
    </reaction>
</comment>
<dbReference type="HOGENOM" id="CLU_003433_0_0_11"/>
<dbReference type="SUPFAM" id="SSF53383">
    <property type="entry name" value="PLP-dependent transferases"/>
    <property type="match status" value="1"/>
</dbReference>
<evidence type="ECO:0000256" key="2">
    <source>
        <dbReference type="ARBA" id="ARBA00006490"/>
    </source>
</evidence>
<dbReference type="InterPro" id="IPR015424">
    <property type="entry name" value="PyrdxlP-dep_Trfase"/>
</dbReference>
<evidence type="ECO:0000256" key="1">
    <source>
        <dbReference type="ARBA" id="ARBA00001933"/>
    </source>
</evidence>
<evidence type="ECO:0000259" key="9">
    <source>
        <dbReference type="Pfam" id="PF00266"/>
    </source>
</evidence>
<keyword evidence="3" id="KW-0808">Transferase</keyword>
<evidence type="ECO:0000256" key="4">
    <source>
        <dbReference type="ARBA" id="ARBA00022723"/>
    </source>
</evidence>
<dbReference type="Proteomes" id="UP000006001">
    <property type="component" value="Unassembled WGS sequence"/>
</dbReference>
<evidence type="ECO:0000313" key="11">
    <source>
        <dbReference type="Proteomes" id="UP000006001"/>
    </source>
</evidence>
<dbReference type="Gene3D" id="1.10.260.50">
    <property type="match status" value="1"/>
</dbReference>
<keyword evidence="7" id="KW-0411">Iron-sulfur</keyword>
<comment type="similarity">
    <text evidence="2">Belongs to the class-V pyridoxal-phosphate-dependent aminotransferase family. NifS/IscS subfamily.</text>
</comment>
<dbReference type="InterPro" id="IPR000192">
    <property type="entry name" value="Aminotrans_V_dom"/>
</dbReference>
<keyword evidence="5" id="KW-0663">Pyridoxal phosphate</keyword>
<comment type="cofactor">
    <cofactor evidence="1">
        <name>pyridoxal 5'-phosphate</name>
        <dbReference type="ChEBI" id="CHEBI:597326"/>
    </cofactor>
</comment>
<keyword evidence="6" id="KW-0408">Iron</keyword>
<dbReference type="STRING" id="649764.HMPREF0762_00115"/>
<dbReference type="GO" id="GO:0046872">
    <property type="term" value="F:metal ion binding"/>
    <property type="evidence" value="ECO:0007669"/>
    <property type="project" value="UniProtKB-KW"/>
</dbReference>
<evidence type="ECO:0000313" key="10">
    <source>
        <dbReference type="EMBL" id="EEZ62028.1"/>
    </source>
</evidence>
<evidence type="ECO:0000256" key="7">
    <source>
        <dbReference type="ARBA" id="ARBA00023014"/>
    </source>
</evidence>
<dbReference type="GO" id="GO:0031071">
    <property type="term" value="F:cysteine desulfurase activity"/>
    <property type="evidence" value="ECO:0007669"/>
    <property type="project" value="UniProtKB-EC"/>
</dbReference>
<name>D0WE90_SLAES</name>
<dbReference type="InterPro" id="IPR015422">
    <property type="entry name" value="PyrdxlP-dep_Trfase_small"/>
</dbReference>
<keyword evidence="4" id="KW-0479">Metal-binding</keyword>
<accession>D0WE90</accession>
<dbReference type="Pfam" id="PF00266">
    <property type="entry name" value="Aminotran_5"/>
    <property type="match status" value="1"/>
</dbReference>